<dbReference type="Gene3D" id="1.10.10.10">
    <property type="entry name" value="Winged helix-like DNA-binding domain superfamily/Winged helix DNA-binding domain"/>
    <property type="match status" value="1"/>
</dbReference>
<dbReference type="PANTHER" id="PTHR42756:SF1">
    <property type="entry name" value="TRANSCRIPTIONAL REPRESSOR OF EMRAB OPERON"/>
    <property type="match status" value="1"/>
</dbReference>
<dbReference type="RefSeq" id="WP_273618274.1">
    <property type="nucleotide sequence ID" value="NZ_CP117417.1"/>
</dbReference>
<evidence type="ECO:0000313" key="6">
    <source>
        <dbReference type="Proteomes" id="UP001218231"/>
    </source>
</evidence>
<dbReference type="PROSITE" id="PS50995">
    <property type="entry name" value="HTH_MARR_2"/>
    <property type="match status" value="1"/>
</dbReference>
<keyword evidence="6" id="KW-1185">Reference proteome</keyword>
<reference evidence="5 6" key="1">
    <citation type="submission" date="2023-02" db="EMBL/GenBank/DDBJ databases">
        <title>Genome sequence of Novosphingobium humi KACC 19094.</title>
        <authorList>
            <person name="Kim S."/>
            <person name="Heo J."/>
            <person name="Kwon S.-W."/>
        </authorList>
    </citation>
    <scope>NUCLEOTIDE SEQUENCE [LARGE SCALE GENOMIC DNA]</scope>
    <source>
        <strain evidence="5 6">KACC 19094</strain>
    </source>
</reference>
<dbReference type="InterPro" id="IPR036388">
    <property type="entry name" value="WH-like_DNA-bd_sf"/>
</dbReference>
<protein>
    <submittedName>
        <fullName evidence="5">MarR family winged helix-turn-helix transcriptional regulator</fullName>
    </submittedName>
</protein>
<proteinExistence type="predicted"/>
<dbReference type="Proteomes" id="UP001218231">
    <property type="component" value="Chromosome"/>
</dbReference>
<dbReference type="PANTHER" id="PTHR42756">
    <property type="entry name" value="TRANSCRIPTIONAL REGULATOR, MARR"/>
    <property type="match status" value="1"/>
</dbReference>
<name>A0ABY7U0R7_9SPHN</name>
<keyword evidence="2" id="KW-0238">DNA-binding</keyword>
<dbReference type="EMBL" id="CP117417">
    <property type="protein sequence ID" value="WCT77924.1"/>
    <property type="molecule type" value="Genomic_DNA"/>
</dbReference>
<dbReference type="InterPro" id="IPR036390">
    <property type="entry name" value="WH_DNA-bd_sf"/>
</dbReference>
<dbReference type="InterPro" id="IPR000835">
    <property type="entry name" value="HTH_MarR-typ"/>
</dbReference>
<evidence type="ECO:0000313" key="5">
    <source>
        <dbReference type="EMBL" id="WCT77924.1"/>
    </source>
</evidence>
<feature type="domain" description="HTH marR-type" evidence="4">
    <location>
        <begin position="21"/>
        <end position="157"/>
    </location>
</feature>
<evidence type="ECO:0000256" key="3">
    <source>
        <dbReference type="ARBA" id="ARBA00023163"/>
    </source>
</evidence>
<evidence type="ECO:0000256" key="1">
    <source>
        <dbReference type="ARBA" id="ARBA00023015"/>
    </source>
</evidence>
<keyword evidence="3" id="KW-0804">Transcription</keyword>
<evidence type="ECO:0000259" key="4">
    <source>
        <dbReference type="PROSITE" id="PS50995"/>
    </source>
</evidence>
<sequence length="170" mass="18531">MNSSNSMPASPPEDAPAEDGLTDLLISLLKLCSLIGDPMKVGVCDPFDASTNEVKVLMALAGEGPLAGHDLVHITAMSAMNVSRAIAGCKARGWVEDFNDPENRRRRPVRLTDEGEATYRRMQPMLHGVAESLLGKLTVRQRREMGHLTDLVLRRIAEWEAAQPQDQAGS</sequence>
<dbReference type="SMART" id="SM00347">
    <property type="entry name" value="HTH_MARR"/>
    <property type="match status" value="1"/>
</dbReference>
<keyword evidence="1" id="KW-0805">Transcription regulation</keyword>
<evidence type="ECO:0000256" key="2">
    <source>
        <dbReference type="ARBA" id="ARBA00023125"/>
    </source>
</evidence>
<gene>
    <name evidence="5" type="ORF">PQ457_02820</name>
</gene>
<dbReference type="SUPFAM" id="SSF46785">
    <property type="entry name" value="Winged helix' DNA-binding domain"/>
    <property type="match status" value="1"/>
</dbReference>
<accession>A0ABY7U0R7</accession>
<organism evidence="5 6">
    <name type="scientific">Novosphingobium humi</name>
    <dbReference type="NCBI Taxonomy" id="2282397"/>
    <lineage>
        <taxon>Bacteria</taxon>
        <taxon>Pseudomonadati</taxon>
        <taxon>Pseudomonadota</taxon>
        <taxon>Alphaproteobacteria</taxon>
        <taxon>Sphingomonadales</taxon>
        <taxon>Sphingomonadaceae</taxon>
        <taxon>Novosphingobium</taxon>
    </lineage>
</organism>